<evidence type="ECO:0000256" key="1">
    <source>
        <dbReference type="SAM" id="SignalP"/>
    </source>
</evidence>
<dbReference type="EMBL" id="DVKT01000025">
    <property type="protein sequence ID" value="HIT39091.1"/>
    <property type="molecule type" value="Genomic_DNA"/>
</dbReference>
<feature type="signal peptide" evidence="1">
    <location>
        <begin position="1"/>
        <end position="18"/>
    </location>
</feature>
<protein>
    <submittedName>
        <fullName evidence="2">Uncharacterized protein</fullName>
    </submittedName>
</protein>
<proteinExistence type="predicted"/>
<reference evidence="2" key="1">
    <citation type="submission" date="2020-10" db="EMBL/GenBank/DDBJ databases">
        <authorList>
            <person name="Gilroy R."/>
        </authorList>
    </citation>
    <scope>NUCLEOTIDE SEQUENCE</scope>
    <source>
        <strain evidence="2">21143</strain>
    </source>
</reference>
<comment type="caution">
    <text evidence="2">The sequence shown here is derived from an EMBL/GenBank/DDBJ whole genome shotgun (WGS) entry which is preliminary data.</text>
</comment>
<evidence type="ECO:0000313" key="3">
    <source>
        <dbReference type="Proteomes" id="UP000886722"/>
    </source>
</evidence>
<gene>
    <name evidence="2" type="ORF">IAD06_03515</name>
</gene>
<dbReference type="AlphaFoldDB" id="A0A9D1GE33"/>
<organism evidence="2 3">
    <name type="scientific">Candidatus Caccoplasma intestinavium</name>
    <dbReference type="NCBI Taxonomy" id="2840716"/>
    <lineage>
        <taxon>Bacteria</taxon>
        <taxon>Pseudomonadati</taxon>
        <taxon>Bacteroidota</taxon>
        <taxon>Bacteroidia</taxon>
        <taxon>Bacteroidales</taxon>
        <taxon>Bacteroidaceae</taxon>
        <taxon>Bacteroidaceae incertae sedis</taxon>
        <taxon>Candidatus Caccoplasma</taxon>
    </lineage>
</organism>
<feature type="chain" id="PRO_5039533872" evidence="1">
    <location>
        <begin position="19"/>
        <end position="275"/>
    </location>
</feature>
<evidence type="ECO:0000313" key="2">
    <source>
        <dbReference type="EMBL" id="HIT39091.1"/>
    </source>
</evidence>
<name>A0A9D1GE33_9BACT</name>
<dbReference type="Proteomes" id="UP000886722">
    <property type="component" value="Unassembled WGS sequence"/>
</dbReference>
<keyword evidence="1" id="KW-0732">Signal</keyword>
<sequence>MKSVFLCLLAFVSIIAQAQTKGSFDVLDLGSFKLHVYNTNDALGDVSYIIESKTGLVTLEQPLFKDNVSEFDTYVVSLSKPVQKIITDYHVGGTGNHDVVMIEGMPDFVKGTIYGGMMKNFAETFGNAIASMPTGKIEEIPMGSTQNWNGIKFVFQKGASTDFPAASIIIGNKVYYTHWSPTKAHISHLQISSSSAIDAEIREAENALNSDCEIFIGGHGNVSNRECVIFKINYLKTLKSLLSKDKKTFIETLKKIYPNLPGETGLADLANSLYQ</sequence>
<reference evidence="2" key="2">
    <citation type="journal article" date="2021" name="PeerJ">
        <title>Extensive microbial diversity within the chicken gut microbiome revealed by metagenomics and culture.</title>
        <authorList>
            <person name="Gilroy R."/>
            <person name="Ravi A."/>
            <person name="Getino M."/>
            <person name="Pursley I."/>
            <person name="Horton D.L."/>
            <person name="Alikhan N.F."/>
            <person name="Baker D."/>
            <person name="Gharbi K."/>
            <person name="Hall N."/>
            <person name="Watson M."/>
            <person name="Adriaenssens E.M."/>
            <person name="Foster-Nyarko E."/>
            <person name="Jarju S."/>
            <person name="Secka A."/>
            <person name="Antonio M."/>
            <person name="Oren A."/>
            <person name="Chaudhuri R.R."/>
            <person name="La Ragione R."/>
            <person name="Hildebrand F."/>
            <person name="Pallen M.J."/>
        </authorList>
    </citation>
    <scope>NUCLEOTIDE SEQUENCE</scope>
    <source>
        <strain evidence="2">21143</strain>
    </source>
</reference>
<accession>A0A9D1GE33</accession>